<comment type="catalytic activity">
    <reaction evidence="13 14">
        <text>a very-long-chain (3R)-3-hydroxyacyl-CoA = a very-long-chain (2E)-enoyl-CoA + H2O</text>
        <dbReference type="Rhea" id="RHEA:45812"/>
        <dbReference type="ChEBI" id="CHEBI:15377"/>
        <dbReference type="ChEBI" id="CHEBI:83728"/>
        <dbReference type="ChEBI" id="CHEBI:85440"/>
        <dbReference type="EC" id="4.2.1.134"/>
    </reaction>
</comment>
<evidence type="ECO:0000256" key="8">
    <source>
        <dbReference type="ARBA" id="ARBA00022989"/>
    </source>
</evidence>
<evidence type="ECO:0000256" key="6">
    <source>
        <dbReference type="ARBA" id="ARBA00022692"/>
    </source>
</evidence>
<evidence type="ECO:0000256" key="3">
    <source>
        <dbReference type="ARBA" id="ARBA00007811"/>
    </source>
</evidence>
<name>A0A163JVX9_ABSGL</name>
<organism evidence="15">
    <name type="scientific">Absidia glauca</name>
    <name type="common">Pin mould</name>
    <dbReference type="NCBI Taxonomy" id="4829"/>
    <lineage>
        <taxon>Eukaryota</taxon>
        <taxon>Fungi</taxon>
        <taxon>Fungi incertae sedis</taxon>
        <taxon>Mucoromycota</taxon>
        <taxon>Mucoromycotina</taxon>
        <taxon>Mucoromycetes</taxon>
        <taxon>Mucorales</taxon>
        <taxon>Cunninghamellaceae</taxon>
        <taxon>Absidia</taxon>
    </lineage>
</organism>
<dbReference type="UniPathway" id="UPA00094"/>
<gene>
    <name evidence="15" type="primary">ABSGL_09730.1 scaffold 11617</name>
</gene>
<dbReference type="PANTHER" id="PTHR11035:SF3">
    <property type="entry name" value="VERY-LONG-CHAIN (3R)-3-HYDROXYACYL-COA DEHYDRATASE"/>
    <property type="match status" value="1"/>
</dbReference>
<evidence type="ECO:0000256" key="2">
    <source>
        <dbReference type="ARBA" id="ARBA00005194"/>
    </source>
</evidence>
<evidence type="ECO:0000256" key="1">
    <source>
        <dbReference type="ARBA" id="ARBA00004141"/>
    </source>
</evidence>
<keyword evidence="10 14" id="KW-0472">Membrane</keyword>
<comment type="similarity">
    <text evidence="3 14">Belongs to the very long-chain fatty acids dehydratase HACD family.</text>
</comment>
<comment type="pathway">
    <text evidence="2 14">Lipid metabolism; fatty acid biosynthesis.</text>
</comment>
<keyword evidence="9 14" id="KW-0443">Lipid metabolism</keyword>
<sequence>MPAQASSDTKPKSSLLKNYLLAYNFLSWGGWFHILVIALIDLAISGGDWEDVFEVTWPALQIVQTAALFEVSSPSPLPATHSPFIFYKVFHSVVGWVRAPFFTTLIQVLSRLLLVWGVNAVFEDIRTHWSYTTMVIAWCIAELVRYSFYAFNLKNGSVPRVISWARYNFFLVLYPLGVSSELMMIYQALPYAKEIHPAYYYALIAAALSYAPGFPLLFTHMLAQRKKYFKGTAKKSE</sequence>
<dbReference type="GO" id="GO:0005789">
    <property type="term" value="C:endoplasmic reticulum membrane"/>
    <property type="evidence" value="ECO:0007669"/>
    <property type="project" value="UniProtKB-SubCell"/>
</dbReference>
<accession>A0A163JVX9</accession>
<keyword evidence="12 14" id="KW-0456">Lyase</keyword>
<evidence type="ECO:0000256" key="13">
    <source>
        <dbReference type="ARBA" id="ARBA00036671"/>
    </source>
</evidence>
<feature type="transmembrane region" description="Helical" evidence="14">
    <location>
        <begin position="128"/>
        <end position="146"/>
    </location>
</feature>
<dbReference type="AlphaFoldDB" id="A0A163JVX9"/>
<dbReference type="FunCoup" id="A0A163JVX9">
    <property type="interactions" value="465"/>
</dbReference>
<dbReference type="OrthoDB" id="46988at2759"/>
<keyword evidence="14" id="KW-0256">Endoplasmic reticulum</keyword>
<comment type="subcellular location">
    <subcellularLocation>
        <location evidence="14">Endoplasmic reticulum membrane</location>
        <topology evidence="14">Multi-pass membrane protein</topology>
    </subcellularLocation>
    <subcellularLocation>
        <location evidence="1">Membrane</location>
        <topology evidence="1">Multi-pass membrane protein</topology>
    </subcellularLocation>
</comment>
<dbReference type="GO" id="GO:0030497">
    <property type="term" value="P:fatty acid elongation"/>
    <property type="evidence" value="ECO:0007669"/>
    <property type="project" value="TreeGrafter"/>
</dbReference>
<evidence type="ECO:0000313" key="15">
    <source>
        <dbReference type="EMBL" id="SAM03874.1"/>
    </source>
</evidence>
<evidence type="ECO:0000256" key="14">
    <source>
        <dbReference type="RuleBase" id="RU363109"/>
    </source>
</evidence>
<dbReference type="OMA" id="SEWWLMY"/>
<dbReference type="GO" id="GO:0102158">
    <property type="term" value="F:very-long-chain (3R)-3-hydroxyacyl-CoA dehydratase activity"/>
    <property type="evidence" value="ECO:0007669"/>
    <property type="project" value="UniProtKB-EC"/>
</dbReference>
<evidence type="ECO:0000256" key="10">
    <source>
        <dbReference type="ARBA" id="ARBA00023136"/>
    </source>
</evidence>
<dbReference type="Proteomes" id="UP000078561">
    <property type="component" value="Unassembled WGS sequence"/>
</dbReference>
<proteinExistence type="inferred from homology"/>
<evidence type="ECO:0000256" key="11">
    <source>
        <dbReference type="ARBA" id="ARBA00023160"/>
    </source>
</evidence>
<comment type="caution">
    <text evidence="14">Lacks conserved residue(s) required for the propagation of feature annotation.</text>
</comment>
<reference evidence="15" key="1">
    <citation type="submission" date="2016-04" db="EMBL/GenBank/DDBJ databases">
        <authorList>
            <person name="Evans L.H."/>
            <person name="Alamgir A."/>
            <person name="Owens N."/>
            <person name="Weber N.D."/>
            <person name="Virtaneva K."/>
            <person name="Barbian K."/>
            <person name="Babar A."/>
            <person name="Rosenke K."/>
        </authorList>
    </citation>
    <scope>NUCLEOTIDE SEQUENCE [LARGE SCALE GENOMIC DNA]</scope>
    <source>
        <strain evidence="15">CBS 101.48</strain>
    </source>
</reference>
<protein>
    <recommendedName>
        <fullName evidence="4 14">Very-long-chain (3R)-3-hydroxyacyl-CoA dehydratase</fullName>
        <ecNumber evidence="4 14">4.2.1.134</ecNumber>
    </recommendedName>
</protein>
<keyword evidence="8 14" id="KW-1133">Transmembrane helix</keyword>
<dbReference type="Pfam" id="PF04387">
    <property type="entry name" value="PTPLA"/>
    <property type="match status" value="1"/>
</dbReference>
<dbReference type="InParanoid" id="A0A163JVX9"/>
<feature type="transmembrane region" description="Helical" evidence="14">
    <location>
        <begin position="167"/>
        <end position="186"/>
    </location>
</feature>
<keyword evidence="11 14" id="KW-0275">Fatty acid biosynthesis</keyword>
<evidence type="ECO:0000256" key="7">
    <source>
        <dbReference type="ARBA" id="ARBA00022832"/>
    </source>
</evidence>
<keyword evidence="7 14" id="KW-0276">Fatty acid metabolism</keyword>
<evidence type="ECO:0000256" key="12">
    <source>
        <dbReference type="ARBA" id="ARBA00023239"/>
    </source>
</evidence>
<evidence type="ECO:0000313" key="16">
    <source>
        <dbReference type="Proteomes" id="UP000078561"/>
    </source>
</evidence>
<keyword evidence="5 14" id="KW-0444">Lipid biosynthesis</keyword>
<keyword evidence="6 14" id="KW-0812">Transmembrane</keyword>
<evidence type="ECO:0000256" key="9">
    <source>
        <dbReference type="ARBA" id="ARBA00023098"/>
    </source>
</evidence>
<feature type="transmembrane region" description="Helical" evidence="14">
    <location>
        <begin position="198"/>
        <end position="218"/>
    </location>
</feature>
<dbReference type="GO" id="GO:0030148">
    <property type="term" value="P:sphingolipid biosynthetic process"/>
    <property type="evidence" value="ECO:0007669"/>
    <property type="project" value="TreeGrafter"/>
</dbReference>
<comment type="function">
    <text evidence="14">Catalyzes the third of the four reactions of the long-chain fatty acids elongation cycle. This endoplasmic reticulum-bound enzymatic process, allows the addition of two carbons to the chain of long- and very long-chain fatty acids/VLCFAs per cycle. This enzyme catalyzes the dehydration of the 3-hydroxyacyl-CoA intermediate into trans-2,3-enoyl-CoA, within each cycle of fatty acid elongation. Thereby, it participates to the production of VLCFAs of different chain lengths that are involved in multiple biological processes as precursors of membrane lipids and lipid mediators.</text>
</comment>
<dbReference type="STRING" id="4829.A0A163JVX9"/>
<dbReference type="EMBL" id="LT554307">
    <property type="protein sequence ID" value="SAM03874.1"/>
    <property type="molecule type" value="Genomic_DNA"/>
</dbReference>
<dbReference type="GO" id="GO:0042761">
    <property type="term" value="P:very long-chain fatty acid biosynthetic process"/>
    <property type="evidence" value="ECO:0007669"/>
    <property type="project" value="TreeGrafter"/>
</dbReference>
<dbReference type="EC" id="4.2.1.134" evidence="4 14"/>
<keyword evidence="16" id="KW-1185">Reference proteome</keyword>
<evidence type="ECO:0000256" key="4">
    <source>
        <dbReference type="ARBA" id="ARBA00013122"/>
    </source>
</evidence>
<dbReference type="InterPro" id="IPR007482">
    <property type="entry name" value="Tyr_Pase-like_PTPLA"/>
</dbReference>
<evidence type="ECO:0000256" key="5">
    <source>
        <dbReference type="ARBA" id="ARBA00022516"/>
    </source>
</evidence>
<dbReference type="PANTHER" id="PTHR11035">
    <property type="entry name" value="VERY-LONG-CHAIN (3R)-3-HYDROXYACYL-COA DEHYDRATASE"/>
    <property type="match status" value="1"/>
</dbReference>
<feature type="transmembrane region" description="Helical" evidence="14">
    <location>
        <begin position="20"/>
        <end position="40"/>
    </location>
</feature>